<dbReference type="CDD" id="cd00117">
    <property type="entry name" value="TFP"/>
    <property type="match status" value="1"/>
</dbReference>
<accession>A0AAV4DQF9</accession>
<evidence type="ECO:0000256" key="3">
    <source>
        <dbReference type="SAM" id="Phobius"/>
    </source>
</evidence>
<name>A0AAV4DQF9_9GAST</name>
<keyword evidence="4" id="KW-0675">Receptor</keyword>
<keyword evidence="5" id="KW-1185">Reference proteome</keyword>
<evidence type="ECO:0000256" key="1">
    <source>
        <dbReference type="ARBA" id="ARBA00022729"/>
    </source>
</evidence>
<dbReference type="Pfam" id="PF17064">
    <property type="entry name" value="QVR"/>
    <property type="match status" value="1"/>
</dbReference>
<dbReference type="GO" id="GO:0030431">
    <property type="term" value="P:sleep"/>
    <property type="evidence" value="ECO:0007669"/>
    <property type="project" value="InterPro"/>
</dbReference>
<gene>
    <name evidence="4" type="ORF">PoB_007286100</name>
</gene>
<dbReference type="SUPFAM" id="SSF57302">
    <property type="entry name" value="Snake toxin-like"/>
    <property type="match status" value="1"/>
</dbReference>
<keyword evidence="3" id="KW-1133">Transmembrane helix</keyword>
<evidence type="ECO:0000313" key="5">
    <source>
        <dbReference type="Proteomes" id="UP000735302"/>
    </source>
</evidence>
<dbReference type="Proteomes" id="UP000735302">
    <property type="component" value="Unassembled WGS sequence"/>
</dbReference>
<feature type="transmembrane region" description="Helical" evidence="3">
    <location>
        <begin position="106"/>
        <end position="127"/>
    </location>
</feature>
<dbReference type="EMBL" id="BLXT01008183">
    <property type="protein sequence ID" value="GFO46356.1"/>
    <property type="molecule type" value="Genomic_DNA"/>
</dbReference>
<organism evidence="4 5">
    <name type="scientific">Plakobranchus ocellatus</name>
    <dbReference type="NCBI Taxonomy" id="259542"/>
    <lineage>
        <taxon>Eukaryota</taxon>
        <taxon>Metazoa</taxon>
        <taxon>Spiralia</taxon>
        <taxon>Lophotrochozoa</taxon>
        <taxon>Mollusca</taxon>
        <taxon>Gastropoda</taxon>
        <taxon>Heterobranchia</taxon>
        <taxon>Euthyneura</taxon>
        <taxon>Panpulmonata</taxon>
        <taxon>Sacoglossa</taxon>
        <taxon>Placobranchoidea</taxon>
        <taxon>Plakobranchidae</taxon>
        <taxon>Plakobranchus</taxon>
    </lineage>
</organism>
<sequence length="131" mass="14195">MIRMRLVVSVPSVDSSKCYLCNSYNDSSCLSGASAAHKRDCGNNARGCRKWHFFFDAEGDGNVVERIARTCGMNVSENVCYKGYGANGKRFKRTVCECMGDFCNTAAAFSIVTPACIAVFSAAIAFLGRCL</sequence>
<keyword evidence="1" id="KW-0732">Signal</keyword>
<protein>
    <submittedName>
        <fullName evidence="4">Activin types 1 and 2 receptor protein</fullName>
    </submittedName>
</protein>
<keyword evidence="3" id="KW-0812">Transmembrane</keyword>
<keyword evidence="3" id="KW-0472">Membrane</keyword>
<dbReference type="InterPro" id="IPR045860">
    <property type="entry name" value="Snake_toxin-like_sf"/>
</dbReference>
<dbReference type="InterPro" id="IPR031424">
    <property type="entry name" value="QVR-like"/>
</dbReference>
<proteinExistence type="predicted"/>
<comment type="caution">
    <text evidence="4">The sequence shown here is derived from an EMBL/GenBank/DDBJ whole genome shotgun (WGS) entry which is preliminary data.</text>
</comment>
<dbReference type="GO" id="GO:0032222">
    <property type="term" value="P:regulation of synaptic transmission, cholinergic"/>
    <property type="evidence" value="ECO:0007669"/>
    <property type="project" value="InterPro"/>
</dbReference>
<keyword evidence="2" id="KW-0325">Glycoprotein</keyword>
<evidence type="ECO:0000256" key="2">
    <source>
        <dbReference type="ARBA" id="ARBA00023180"/>
    </source>
</evidence>
<dbReference type="AlphaFoldDB" id="A0AAV4DQF9"/>
<evidence type="ECO:0000313" key="4">
    <source>
        <dbReference type="EMBL" id="GFO46356.1"/>
    </source>
</evidence>
<reference evidence="4 5" key="1">
    <citation type="journal article" date="2021" name="Elife">
        <title>Chloroplast acquisition without the gene transfer in kleptoplastic sea slugs, Plakobranchus ocellatus.</title>
        <authorList>
            <person name="Maeda T."/>
            <person name="Takahashi S."/>
            <person name="Yoshida T."/>
            <person name="Shimamura S."/>
            <person name="Takaki Y."/>
            <person name="Nagai Y."/>
            <person name="Toyoda A."/>
            <person name="Suzuki Y."/>
            <person name="Arimoto A."/>
            <person name="Ishii H."/>
            <person name="Satoh N."/>
            <person name="Nishiyama T."/>
            <person name="Hasebe M."/>
            <person name="Maruyama T."/>
            <person name="Minagawa J."/>
            <person name="Obokata J."/>
            <person name="Shigenobu S."/>
        </authorList>
    </citation>
    <scope>NUCLEOTIDE SEQUENCE [LARGE SCALE GENOMIC DNA]</scope>
</reference>